<dbReference type="EMBL" id="BMAW01095204">
    <property type="protein sequence ID" value="GFS69167.1"/>
    <property type="molecule type" value="Genomic_DNA"/>
</dbReference>
<reference evidence="1" key="1">
    <citation type="submission" date="2020-08" db="EMBL/GenBank/DDBJ databases">
        <title>Multicomponent nature underlies the extraordinary mechanical properties of spider dragline silk.</title>
        <authorList>
            <person name="Kono N."/>
            <person name="Nakamura H."/>
            <person name="Mori M."/>
            <person name="Yoshida Y."/>
            <person name="Ohtoshi R."/>
            <person name="Malay A.D."/>
            <person name="Moran D.A.P."/>
            <person name="Tomita M."/>
            <person name="Numata K."/>
            <person name="Arakawa K."/>
        </authorList>
    </citation>
    <scope>NUCLEOTIDE SEQUENCE</scope>
</reference>
<evidence type="ECO:0000313" key="1">
    <source>
        <dbReference type="EMBL" id="GFS69167.1"/>
    </source>
</evidence>
<gene>
    <name evidence="1" type="ORF">NPIL_653751</name>
</gene>
<sequence length="64" mass="7770">MFIRQSKDSKWFLKNHANMKEVSEVKASISLIHAIYIYCFYRVIPWHQIVFKCYEKGCFFCSKK</sequence>
<accession>A0A8X6SYI3</accession>
<feature type="non-terminal residue" evidence="1">
    <location>
        <position position="64"/>
    </location>
</feature>
<name>A0A8X6SYI3_NEPPI</name>
<protein>
    <submittedName>
        <fullName evidence="1">Uncharacterized protein</fullName>
    </submittedName>
</protein>
<evidence type="ECO:0000313" key="2">
    <source>
        <dbReference type="Proteomes" id="UP000887013"/>
    </source>
</evidence>
<proteinExistence type="predicted"/>
<comment type="caution">
    <text evidence="1">The sequence shown here is derived from an EMBL/GenBank/DDBJ whole genome shotgun (WGS) entry which is preliminary data.</text>
</comment>
<organism evidence="1 2">
    <name type="scientific">Nephila pilipes</name>
    <name type="common">Giant wood spider</name>
    <name type="synonym">Nephila maculata</name>
    <dbReference type="NCBI Taxonomy" id="299642"/>
    <lineage>
        <taxon>Eukaryota</taxon>
        <taxon>Metazoa</taxon>
        <taxon>Ecdysozoa</taxon>
        <taxon>Arthropoda</taxon>
        <taxon>Chelicerata</taxon>
        <taxon>Arachnida</taxon>
        <taxon>Araneae</taxon>
        <taxon>Araneomorphae</taxon>
        <taxon>Entelegynae</taxon>
        <taxon>Araneoidea</taxon>
        <taxon>Nephilidae</taxon>
        <taxon>Nephila</taxon>
    </lineage>
</organism>
<keyword evidence="2" id="KW-1185">Reference proteome</keyword>
<dbReference type="Proteomes" id="UP000887013">
    <property type="component" value="Unassembled WGS sequence"/>
</dbReference>
<dbReference type="AlphaFoldDB" id="A0A8X6SYI3"/>